<dbReference type="Proteomes" id="UP000307378">
    <property type="component" value="Unassembled WGS sequence"/>
</dbReference>
<proteinExistence type="predicted"/>
<accession>A0A4S8PJX0</accession>
<sequence>MNDQPKITIDGKDYAVDSLSQDALNQLSSINIVDRKIADLQQDIAILQTARNAYAAALAAALPKN</sequence>
<gene>
    <name evidence="1" type="ORF">FAA86_23360</name>
</gene>
<reference evidence="1 2" key="1">
    <citation type="submission" date="2019-04" db="EMBL/GenBank/DDBJ databases">
        <title>genome sequence of strain W3.</title>
        <authorList>
            <person name="Gao J."/>
            <person name="Sun J."/>
        </authorList>
    </citation>
    <scope>NUCLEOTIDE SEQUENCE [LARGE SCALE GENOMIC DNA]</scope>
    <source>
        <strain evidence="1 2">W3</strain>
    </source>
</reference>
<organism evidence="1 2">
    <name type="scientific">Rhizobium rosettiformans W3</name>
    <dbReference type="NCBI Taxonomy" id="538378"/>
    <lineage>
        <taxon>Bacteria</taxon>
        <taxon>Pseudomonadati</taxon>
        <taxon>Pseudomonadota</taxon>
        <taxon>Alphaproteobacteria</taxon>
        <taxon>Hyphomicrobiales</taxon>
        <taxon>Rhizobiaceae</taxon>
        <taxon>Rhizobium/Agrobacterium group</taxon>
        <taxon>Rhizobium</taxon>
    </lineage>
</organism>
<evidence type="ECO:0000313" key="2">
    <source>
        <dbReference type="Proteomes" id="UP000307378"/>
    </source>
</evidence>
<protein>
    <submittedName>
        <fullName evidence="1">Uncharacterized protein</fullName>
    </submittedName>
</protein>
<dbReference type="RefSeq" id="WP_136543620.1">
    <property type="nucleotide sequence ID" value="NZ_STGU01000030.1"/>
</dbReference>
<name>A0A4S8PJX0_9HYPH</name>
<evidence type="ECO:0000313" key="1">
    <source>
        <dbReference type="EMBL" id="THV29862.1"/>
    </source>
</evidence>
<dbReference type="EMBL" id="STGU01000030">
    <property type="protein sequence ID" value="THV29862.1"/>
    <property type="molecule type" value="Genomic_DNA"/>
</dbReference>
<comment type="caution">
    <text evidence="1">The sequence shown here is derived from an EMBL/GenBank/DDBJ whole genome shotgun (WGS) entry which is preliminary data.</text>
</comment>
<dbReference type="AlphaFoldDB" id="A0A4S8PJX0"/>